<keyword evidence="2" id="KW-0812">Transmembrane</keyword>
<proteinExistence type="inferred from homology"/>
<dbReference type="PANTHER" id="PTHR33365:SF6">
    <property type="entry name" value="OXIDASE USTYA"/>
    <property type="match status" value="1"/>
</dbReference>
<accession>A0AAN6M5H4</accession>
<comment type="caution">
    <text evidence="3">The sequence shown here is derived from an EMBL/GenBank/DDBJ whole genome shotgun (WGS) entry which is preliminary data.</text>
</comment>
<dbReference type="EMBL" id="WVTA01000003">
    <property type="protein sequence ID" value="KAK3214666.1"/>
    <property type="molecule type" value="Genomic_DNA"/>
</dbReference>
<dbReference type="Proteomes" id="UP001280581">
    <property type="component" value="Unassembled WGS sequence"/>
</dbReference>
<protein>
    <submittedName>
        <fullName evidence="3">Uncharacterized protein</fullName>
    </submittedName>
</protein>
<dbReference type="AlphaFoldDB" id="A0AAN6M5H4"/>
<dbReference type="GO" id="GO:0043386">
    <property type="term" value="P:mycotoxin biosynthetic process"/>
    <property type="evidence" value="ECO:0007669"/>
    <property type="project" value="InterPro"/>
</dbReference>
<gene>
    <name evidence="3" type="ORF">GRF29_19g965232</name>
</gene>
<keyword evidence="2" id="KW-1133">Transmembrane helix</keyword>
<name>A0AAN6M5H4_9PLEO</name>
<evidence type="ECO:0000256" key="2">
    <source>
        <dbReference type="SAM" id="Phobius"/>
    </source>
</evidence>
<keyword evidence="4" id="KW-1185">Reference proteome</keyword>
<reference evidence="3 4" key="1">
    <citation type="submission" date="2021-02" db="EMBL/GenBank/DDBJ databases">
        <title>Genome assembly of Pseudopithomyces chartarum.</title>
        <authorList>
            <person name="Jauregui R."/>
            <person name="Singh J."/>
            <person name="Voisey C."/>
        </authorList>
    </citation>
    <scope>NUCLEOTIDE SEQUENCE [LARGE SCALE GENOMIC DNA]</scope>
    <source>
        <strain evidence="3 4">AGR01</strain>
    </source>
</reference>
<dbReference type="Pfam" id="PF11807">
    <property type="entry name" value="UstYa"/>
    <property type="match status" value="1"/>
</dbReference>
<sequence length="272" mass="31342">MDFSPEKYFVDDYNFDESLDGDQSSSSTDYNASEALLGASRDVRVSQETFRSWRHWLTERAARIFLAIALFIIAIESTYVVEVQRRANTRFLGPTGLSHERTVSRTIYEHSKYMSENEEVASKAWDEILAGHGVLALDADFVAEKNLPPSVALPDESGKFMYVIEAYHAIHCTKVIREHYILMEQGRAWNWSRPHDMHCFDALRQYIMCNIDDTILWTSGHRDTGHGQEKKCNDWDALREYAESKSADYFDVEPEKGILHLNNYHAGDGLTW</sequence>
<feature type="transmembrane region" description="Helical" evidence="2">
    <location>
        <begin position="61"/>
        <end position="81"/>
    </location>
</feature>
<evidence type="ECO:0000313" key="4">
    <source>
        <dbReference type="Proteomes" id="UP001280581"/>
    </source>
</evidence>
<keyword evidence="2" id="KW-0472">Membrane</keyword>
<dbReference type="InterPro" id="IPR021765">
    <property type="entry name" value="UstYa-like"/>
</dbReference>
<organism evidence="3 4">
    <name type="scientific">Pseudopithomyces chartarum</name>
    <dbReference type="NCBI Taxonomy" id="1892770"/>
    <lineage>
        <taxon>Eukaryota</taxon>
        <taxon>Fungi</taxon>
        <taxon>Dikarya</taxon>
        <taxon>Ascomycota</taxon>
        <taxon>Pezizomycotina</taxon>
        <taxon>Dothideomycetes</taxon>
        <taxon>Pleosporomycetidae</taxon>
        <taxon>Pleosporales</taxon>
        <taxon>Massarineae</taxon>
        <taxon>Didymosphaeriaceae</taxon>
        <taxon>Pseudopithomyces</taxon>
    </lineage>
</organism>
<comment type="similarity">
    <text evidence="1">Belongs to the ustYa family.</text>
</comment>
<evidence type="ECO:0000313" key="3">
    <source>
        <dbReference type="EMBL" id="KAK3214666.1"/>
    </source>
</evidence>
<dbReference type="PANTHER" id="PTHR33365">
    <property type="entry name" value="YALI0B05434P"/>
    <property type="match status" value="1"/>
</dbReference>
<evidence type="ECO:0000256" key="1">
    <source>
        <dbReference type="ARBA" id="ARBA00035112"/>
    </source>
</evidence>